<feature type="domain" description="RecJ OB" evidence="9">
    <location>
        <begin position="455"/>
        <end position="562"/>
    </location>
</feature>
<protein>
    <recommendedName>
        <fullName evidence="2">Single-stranded-DNA-specific exonuclease RecJ</fullName>
    </recommendedName>
</protein>
<dbReference type="NCBIfam" id="TIGR00644">
    <property type="entry name" value="recJ"/>
    <property type="match status" value="1"/>
</dbReference>
<feature type="domain" description="DDH" evidence="6">
    <location>
        <begin position="82"/>
        <end position="227"/>
    </location>
</feature>
<dbReference type="Pfam" id="PF02272">
    <property type="entry name" value="DHHA1"/>
    <property type="match status" value="1"/>
</dbReference>
<dbReference type="PANTHER" id="PTHR30255">
    <property type="entry name" value="SINGLE-STRANDED-DNA-SPECIFIC EXONUCLEASE RECJ"/>
    <property type="match status" value="1"/>
</dbReference>
<proteinExistence type="inferred from homology"/>
<feature type="domain" description="DHHA1" evidence="7">
    <location>
        <begin position="348"/>
        <end position="440"/>
    </location>
</feature>
<dbReference type="AlphaFoldDB" id="A0AAW8YGD5"/>
<dbReference type="InterPro" id="IPR018779">
    <property type="entry name" value="RecJ_C"/>
</dbReference>
<dbReference type="EMBL" id="JAWJAV010000001">
    <property type="protein sequence ID" value="MDV2620579.1"/>
    <property type="molecule type" value="Genomic_DNA"/>
</dbReference>
<keyword evidence="3" id="KW-0540">Nuclease</keyword>
<dbReference type="Gene3D" id="3.90.1640.30">
    <property type="match status" value="1"/>
</dbReference>
<evidence type="ECO:0000259" key="8">
    <source>
        <dbReference type="Pfam" id="PF10141"/>
    </source>
</evidence>
<reference evidence="10" key="1">
    <citation type="journal article" date="2023" name="PeerJ">
        <title>Selection and evaluation of lactic acid bacteria from chicken feces in Thailand as potential probiotics.</title>
        <authorList>
            <person name="Khurajog B."/>
            <person name="Disastra Y."/>
            <person name="Lawwyne L.D."/>
            <person name="Sirichokchatchawan W."/>
            <person name="Niyomtham W."/>
            <person name="Yindee J."/>
            <person name="Hampson D.J."/>
            <person name="Prapasarakul N."/>
        </authorList>
    </citation>
    <scope>NUCLEOTIDE SEQUENCE</scope>
    <source>
        <strain evidence="10">BF9</strain>
    </source>
</reference>
<reference evidence="10" key="2">
    <citation type="submission" date="2023-10" db="EMBL/GenBank/DDBJ databases">
        <authorList>
            <person name="Khurajog B."/>
        </authorList>
    </citation>
    <scope>NUCLEOTIDE SEQUENCE</scope>
    <source>
        <strain evidence="10">BF9</strain>
    </source>
</reference>
<dbReference type="InterPro" id="IPR038763">
    <property type="entry name" value="DHH_sf"/>
</dbReference>
<dbReference type="InterPro" id="IPR001667">
    <property type="entry name" value="DDH_dom"/>
</dbReference>
<comment type="similarity">
    <text evidence="1">Belongs to the RecJ family.</text>
</comment>
<dbReference type="PANTHER" id="PTHR30255:SF2">
    <property type="entry name" value="SINGLE-STRANDED-DNA-SPECIFIC EXONUCLEASE RECJ"/>
    <property type="match status" value="1"/>
</dbReference>
<evidence type="ECO:0000256" key="2">
    <source>
        <dbReference type="ARBA" id="ARBA00019841"/>
    </source>
</evidence>
<evidence type="ECO:0000256" key="1">
    <source>
        <dbReference type="ARBA" id="ARBA00005915"/>
    </source>
</evidence>
<keyword evidence="4" id="KW-0378">Hydrolase</keyword>
<evidence type="ECO:0000256" key="3">
    <source>
        <dbReference type="ARBA" id="ARBA00022722"/>
    </source>
</evidence>
<evidence type="ECO:0000256" key="4">
    <source>
        <dbReference type="ARBA" id="ARBA00022801"/>
    </source>
</evidence>
<dbReference type="Pfam" id="PF17768">
    <property type="entry name" value="RecJ_OB"/>
    <property type="match status" value="1"/>
</dbReference>
<feature type="domain" description="Single-stranded-DNA-specific exonuclease RecJ C-terminal" evidence="8">
    <location>
        <begin position="569"/>
        <end position="759"/>
    </location>
</feature>
<dbReference type="GO" id="GO:0006281">
    <property type="term" value="P:DNA repair"/>
    <property type="evidence" value="ECO:0007669"/>
    <property type="project" value="InterPro"/>
</dbReference>
<comment type="caution">
    <text evidence="10">The sequence shown here is derived from an EMBL/GenBank/DDBJ whole genome shotgun (WGS) entry which is preliminary data.</text>
</comment>
<dbReference type="GeneID" id="57366076"/>
<evidence type="ECO:0000259" key="6">
    <source>
        <dbReference type="Pfam" id="PF01368"/>
    </source>
</evidence>
<sequence>MKDSRFNWQVPSLPDVDIAGLAKATQLDPIIVRILVARGFRTADEMTNFLAMDQSVVHDPFLLHDMQKAVERIMSAIEANEKILVYGDYDADGVTSTTVMYETLAQLGADVNYFVPNRFKDGYGPNLAEYQHFINDEQVQLIVTVDNGVAGNEAISYAQEHGVDVVVTDHHEMPDQLPNAYAIVHPRHPEGEYPFGDLSGVGVAFKVACALLEEVPEEFLDLYAIGTIADLVSMTDENRLLVKLGLQLIPETSRIGLQKLIAVAGVETSQIDEETIGFTVAPRINAVGRLGDASQAVELLTTFDEEQATAIAKDINATNTKRQGLVNEIYEVAAEIAKDEDHRDLQTLVISGHDWHQGVLGIVASRLVELTNKPTIVLSDQNQDGVYKGSGRSVANLNLFEALNPAREHFEGFGGHHMAIGITVKEANLPVLADQLEKAAEQAQLDFRQRPQLNLDATVAISELSTDLVPKIKQLGPFGMDNPVPKLAITNVRVTDVKAIGQNQAHLKFTANQAGQQLAAIAFQRGEIADKLSHLSNTIDLAGTLSINEWRGNVTLQLMTEDLKINGLQVVDQRTTNLAKNLFRDEQQYIFFNPKLLSLIEKQNLGRQLYLYDSPAIQAHQAVVLVDCPPSLKVLRQALQKWQPTQITTYFFHQTDYYASGMPSRTEFATVFAAVKRQPLTKAALLQLGKQLKIDQEKVNFMVKVFFELNFVKMEQGKLLINDEVQTHQLSEAPIYQKRLDLIQTQEKLLYSNGDQLATMLTQLLNVENEGVS</sequence>
<dbReference type="Pfam" id="PF10141">
    <property type="entry name" value="ssDNA-exonuc_C"/>
    <property type="match status" value="1"/>
</dbReference>
<accession>A0AAW8YGD5</accession>
<name>A0AAW8YGD5_PEDAC</name>
<dbReference type="InterPro" id="IPR004610">
    <property type="entry name" value="RecJ"/>
</dbReference>
<evidence type="ECO:0000256" key="5">
    <source>
        <dbReference type="ARBA" id="ARBA00022839"/>
    </source>
</evidence>
<gene>
    <name evidence="10" type="primary">recJ</name>
    <name evidence="10" type="ORF">R0G89_02360</name>
</gene>
<evidence type="ECO:0000313" key="11">
    <source>
        <dbReference type="Proteomes" id="UP001280897"/>
    </source>
</evidence>
<dbReference type="GO" id="GO:0006310">
    <property type="term" value="P:DNA recombination"/>
    <property type="evidence" value="ECO:0007669"/>
    <property type="project" value="InterPro"/>
</dbReference>
<dbReference type="InterPro" id="IPR041122">
    <property type="entry name" value="RecJ_OB"/>
</dbReference>
<dbReference type="Gene3D" id="2.40.50.460">
    <property type="match status" value="1"/>
</dbReference>
<evidence type="ECO:0000313" key="10">
    <source>
        <dbReference type="EMBL" id="MDV2620579.1"/>
    </source>
</evidence>
<dbReference type="GO" id="GO:0003676">
    <property type="term" value="F:nucleic acid binding"/>
    <property type="evidence" value="ECO:0007669"/>
    <property type="project" value="InterPro"/>
</dbReference>
<dbReference type="Proteomes" id="UP001280897">
    <property type="component" value="Unassembled WGS sequence"/>
</dbReference>
<dbReference type="GO" id="GO:0008409">
    <property type="term" value="F:5'-3' exonuclease activity"/>
    <property type="evidence" value="ECO:0007669"/>
    <property type="project" value="InterPro"/>
</dbReference>
<dbReference type="SUPFAM" id="SSF64182">
    <property type="entry name" value="DHH phosphoesterases"/>
    <property type="match status" value="1"/>
</dbReference>
<evidence type="ECO:0000259" key="9">
    <source>
        <dbReference type="Pfam" id="PF17768"/>
    </source>
</evidence>
<dbReference type="InterPro" id="IPR003156">
    <property type="entry name" value="DHHA1_dom"/>
</dbReference>
<dbReference type="InterPro" id="IPR051673">
    <property type="entry name" value="SSDNA_exonuclease_RecJ"/>
</dbReference>
<keyword evidence="5 10" id="KW-0269">Exonuclease</keyword>
<evidence type="ECO:0000259" key="7">
    <source>
        <dbReference type="Pfam" id="PF02272"/>
    </source>
</evidence>
<dbReference type="RefSeq" id="WP_036685244.1">
    <property type="nucleotide sequence ID" value="NZ_CP050079.1"/>
</dbReference>
<organism evidence="10 11">
    <name type="scientific">Pediococcus acidilactici</name>
    <dbReference type="NCBI Taxonomy" id="1254"/>
    <lineage>
        <taxon>Bacteria</taxon>
        <taxon>Bacillati</taxon>
        <taxon>Bacillota</taxon>
        <taxon>Bacilli</taxon>
        <taxon>Lactobacillales</taxon>
        <taxon>Lactobacillaceae</taxon>
        <taxon>Pediococcus</taxon>
        <taxon>Pediococcus acidilactici group</taxon>
    </lineage>
</organism>
<dbReference type="Pfam" id="PF01368">
    <property type="entry name" value="DHH"/>
    <property type="match status" value="1"/>
</dbReference>